<evidence type="ECO:0000256" key="9">
    <source>
        <dbReference type="PROSITE-ProRule" id="PRU00108"/>
    </source>
</evidence>
<dbReference type="AlphaFoldDB" id="W1PD07"/>
<dbReference type="eggNOG" id="ENOG502RZ2B">
    <property type="taxonomic scope" value="Eukaryota"/>
</dbReference>
<dbReference type="PANTHER" id="PTHR45940:SF6">
    <property type="entry name" value="WUSCHEL-RELATED HOMEOBOX 2"/>
    <property type="match status" value="1"/>
</dbReference>
<keyword evidence="6" id="KW-0804">Transcription</keyword>
<proteinExistence type="inferred from homology"/>
<dbReference type="Gramene" id="ERN07797">
    <property type="protein sequence ID" value="ERN07797"/>
    <property type="gene ID" value="AMTR_s00012p00149750"/>
</dbReference>
<dbReference type="OMA" id="PASSRWN"/>
<name>W1PD07_AMBTC</name>
<dbReference type="SMART" id="SM00389">
    <property type="entry name" value="HOX"/>
    <property type="match status" value="1"/>
</dbReference>
<dbReference type="Pfam" id="PF00046">
    <property type="entry name" value="Homeodomain"/>
    <property type="match status" value="1"/>
</dbReference>
<keyword evidence="14" id="KW-1185">Reference proteome</keyword>
<dbReference type="InterPro" id="IPR001356">
    <property type="entry name" value="HD"/>
</dbReference>
<keyword evidence="7 9" id="KW-0539">Nucleus</keyword>
<dbReference type="GO" id="GO:0003700">
    <property type="term" value="F:DNA-binding transcription factor activity"/>
    <property type="evidence" value="ECO:0007669"/>
    <property type="project" value="InterPro"/>
</dbReference>
<evidence type="ECO:0000256" key="3">
    <source>
        <dbReference type="ARBA" id="ARBA00023015"/>
    </source>
</evidence>
<evidence type="ECO:0000259" key="12">
    <source>
        <dbReference type="PROSITE" id="PS50071"/>
    </source>
</evidence>
<accession>W1PD07</accession>
<comment type="similarity">
    <text evidence="8">Belongs to the WUS homeobox family.</text>
</comment>
<keyword evidence="3" id="KW-0805">Transcription regulation</keyword>
<dbReference type="Gene3D" id="1.10.10.60">
    <property type="entry name" value="Homeodomain-like"/>
    <property type="match status" value="1"/>
</dbReference>
<feature type="compositionally biased region" description="Low complexity" evidence="11">
    <location>
        <begin position="182"/>
        <end position="194"/>
    </location>
</feature>
<evidence type="ECO:0000313" key="13">
    <source>
        <dbReference type="EMBL" id="ERN07797.1"/>
    </source>
</evidence>
<gene>
    <name evidence="13" type="ORF">AMTR_s00012p00149750</name>
</gene>
<dbReference type="SUPFAM" id="SSF46689">
    <property type="entry name" value="Homeodomain-like"/>
    <property type="match status" value="1"/>
</dbReference>
<feature type="DNA-binding region" description="Homeobox" evidence="9">
    <location>
        <begin position="24"/>
        <end position="88"/>
    </location>
</feature>
<evidence type="ECO:0000256" key="11">
    <source>
        <dbReference type="SAM" id="MobiDB-lite"/>
    </source>
</evidence>
<protein>
    <recommendedName>
        <fullName evidence="12">Homeobox domain-containing protein</fullName>
    </recommendedName>
</protein>
<reference evidence="14" key="1">
    <citation type="journal article" date="2013" name="Science">
        <title>The Amborella genome and the evolution of flowering plants.</title>
        <authorList>
            <consortium name="Amborella Genome Project"/>
        </authorList>
    </citation>
    <scope>NUCLEOTIDE SEQUENCE [LARGE SCALE GENOMIC DNA]</scope>
</reference>
<dbReference type="InterPro" id="IPR044555">
    <property type="entry name" value="WUSCHEL-like"/>
</dbReference>
<dbReference type="FunFam" id="1.10.10.60:FF:000146">
    <property type="entry name" value="WUSCHEL-related homeobox 4"/>
    <property type="match status" value="1"/>
</dbReference>
<organism evidence="13 14">
    <name type="scientific">Amborella trichopoda</name>
    <dbReference type="NCBI Taxonomy" id="13333"/>
    <lineage>
        <taxon>Eukaryota</taxon>
        <taxon>Viridiplantae</taxon>
        <taxon>Streptophyta</taxon>
        <taxon>Embryophyta</taxon>
        <taxon>Tracheophyta</taxon>
        <taxon>Spermatophyta</taxon>
        <taxon>Magnoliopsida</taxon>
        <taxon>Amborellales</taxon>
        <taxon>Amborellaceae</taxon>
        <taxon>Amborella</taxon>
    </lineage>
</organism>
<evidence type="ECO:0000256" key="2">
    <source>
        <dbReference type="ARBA" id="ARBA00022473"/>
    </source>
</evidence>
<dbReference type="GO" id="GO:0003677">
    <property type="term" value="F:DNA binding"/>
    <property type="evidence" value="ECO:0007669"/>
    <property type="project" value="UniProtKB-UniRule"/>
</dbReference>
<feature type="region of interest" description="Disordered" evidence="11">
    <location>
        <begin position="174"/>
        <end position="194"/>
    </location>
</feature>
<sequence>MDALAPTISAEAEANGPPSPGTAAVSSRWNPTKEQIEVLEGLYRQGIRTPTAEQIQQITRRLRVYGHIEGKNVFYWFQNHKARQRQKQRQDSLLRANHRIPNVVCNPFYVSQSGLGMYPQFQRVMVPGGTTKRFNVGNNMEKGHETEGPSGNWGHHETLQLFPVHPTGILEDRYNLPHTNLSSSPSSSSSTSSSSPSSSIVFGNYASFSGVNLEGNVEDCTEQPFFDFFSDHRFA</sequence>
<dbReference type="HOGENOM" id="CLU_070454_0_0_1"/>
<dbReference type="PANTHER" id="PTHR45940">
    <property type="entry name" value="WUSCHEL-RELATED HOMEOBOX 1-RELATED"/>
    <property type="match status" value="1"/>
</dbReference>
<evidence type="ECO:0000256" key="10">
    <source>
        <dbReference type="RuleBase" id="RU000682"/>
    </source>
</evidence>
<keyword evidence="4 9" id="KW-0238">DNA-binding</keyword>
<evidence type="ECO:0000256" key="6">
    <source>
        <dbReference type="ARBA" id="ARBA00023163"/>
    </source>
</evidence>
<evidence type="ECO:0000313" key="14">
    <source>
        <dbReference type="Proteomes" id="UP000017836"/>
    </source>
</evidence>
<keyword evidence="5 9" id="KW-0371">Homeobox</keyword>
<evidence type="ECO:0000256" key="1">
    <source>
        <dbReference type="ARBA" id="ARBA00004123"/>
    </source>
</evidence>
<dbReference type="Proteomes" id="UP000017836">
    <property type="component" value="Unassembled WGS sequence"/>
</dbReference>
<dbReference type="EMBL" id="KI393609">
    <property type="protein sequence ID" value="ERN07797.1"/>
    <property type="molecule type" value="Genomic_DNA"/>
</dbReference>
<feature type="region of interest" description="Disordered" evidence="11">
    <location>
        <begin position="1"/>
        <end position="29"/>
    </location>
</feature>
<dbReference type="InterPro" id="IPR009057">
    <property type="entry name" value="Homeodomain-like_sf"/>
</dbReference>
<dbReference type="GO" id="GO:0005634">
    <property type="term" value="C:nucleus"/>
    <property type="evidence" value="ECO:0007669"/>
    <property type="project" value="UniProtKB-SubCell"/>
</dbReference>
<evidence type="ECO:0000256" key="8">
    <source>
        <dbReference type="ARBA" id="ARBA00024040"/>
    </source>
</evidence>
<evidence type="ECO:0000256" key="7">
    <source>
        <dbReference type="ARBA" id="ARBA00023242"/>
    </source>
</evidence>
<dbReference type="STRING" id="13333.W1PD07"/>
<dbReference type="CDD" id="cd00086">
    <property type="entry name" value="homeodomain"/>
    <property type="match status" value="1"/>
</dbReference>
<dbReference type="GO" id="GO:0099402">
    <property type="term" value="P:plant organ development"/>
    <property type="evidence" value="ECO:0007669"/>
    <property type="project" value="InterPro"/>
</dbReference>
<feature type="domain" description="Homeobox" evidence="12">
    <location>
        <begin position="22"/>
        <end position="87"/>
    </location>
</feature>
<keyword evidence="2" id="KW-0217">Developmental protein</keyword>
<evidence type="ECO:0000256" key="4">
    <source>
        <dbReference type="ARBA" id="ARBA00023125"/>
    </source>
</evidence>
<comment type="subcellular location">
    <subcellularLocation>
        <location evidence="1 9 10">Nucleus</location>
    </subcellularLocation>
</comment>
<dbReference type="PROSITE" id="PS50071">
    <property type="entry name" value="HOMEOBOX_2"/>
    <property type="match status" value="1"/>
</dbReference>
<evidence type="ECO:0000256" key="5">
    <source>
        <dbReference type="ARBA" id="ARBA00023155"/>
    </source>
</evidence>